<feature type="non-terminal residue" evidence="3">
    <location>
        <position position="229"/>
    </location>
</feature>
<accession>K5W0T9</accession>
<proteinExistence type="predicted"/>
<feature type="domain" description="DUF6535" evidence="2">
    <location>
        <begin position="2"/>
        <end position="187"/>
    </location>
</feature>
<dbReference type="EMBL" id="JH930470">
    <property type="protein sequence ID" value="EKM57438.1"/>
    <property type="molecule type" value="Genomic_DNA"/>
</dbReference>
<protein>
    <recommendedName>
        <fullName evidence="2">DUF6535 domain-containing protein</fullName>
    </recommendedName>
</protein>
<evidence type="ECO:0000313" key="4">
    <source>
        <dbReference type="Proteomes" id="UP000008370"/>
    </source>
</evidence>
<feature type="transmembrane region" description="Helical" evidence="1">
    <location>
        <begin position="198"/>
        <end position="218"/>
    </location>
</feature>
<dbReference type="Pfam" id="PF20153">
    <property type="entry name" value="DUF6535"/>
    <property type="match status" value="1"/>
</dbReference>
<keyword evidence="1" id="KW-0472">Membrane</keyword>
<sequence length="229" mass="25082">MKHDIPEMKDYAEDIDALLVFVRPPLLYLVAGLFSAILTAFVVQTYPMLTEDDSTTTNQLLALSVSAQLRATGTIIPSTVNSTLASILDTAPFVPSTAVRSINILFFISLVLSLAAALFGILAKQWLREYLKWNSALALPRENVLVRQACIEAWEAWHVAATILSIPALLELAMVLFLVGVVILLWTLDDVVAKVVTVFAALFLLVASAFTVLPIFFARCPYKSPTAWA</sequence>
<keyword evidence="1" id="KW-0812">Transmembrane</keyword>
<feature type="transmembrane region" description="Helical" evidence="1">
    <location>
        <begin position="168"/>
        <end position="186"/>
    </location>
</feature>
<reference evidence="3 4" key="1">
    <citation type="journal article" date="2012" name="BMC Genomics">
        <title>Comparative genomics of the white-rot fungi, Phanerochaete carnosa and P. chrysosporium, to elucidate the genetic basis of the distinct wood types they colonize.</title>
        <authorList>
            <person name="Suzuki H."/>
            <person name="MacDonald J."/>
            <person name="Syed K."/>
            <person name="Salamov A."/>
            <person name="Hori C."/>
            <person name="Aerts A."/>
            <person name="Henrissat B."/>
            <person name="Wiebenga A."/>
            <person name="vanKuyk P.A."/>
            <person name="Barry K."/>
            <person name="Lindquist E."/>
            <person name="LaButti K."/>
            <person name="Lapidus A."/>
            <person name="Lucas S."/>
            <person name="Coutinho P."/>
            <person name="Gong Y."/>
            <person name="Samejima M."/>
            <person name="Mahadevan R."/>
            <person name="Abou-Zaid M."/>
            <person name="de Vries R.P."/>
            <person name="Igarashi K."/>
            <person name="Yadav J.S."/>
            <person name="Grigoriev I.V."/>
            <person name="Master E.R."/>
        </authorList>
    </citation>
    <scope>NUCLEOTIDE SEQUENCE [LARGE SCALE GENOMIC DNA]</scope>
    <source>
        <strain evidence="3 4">HHB-10118-sp</strain>
    </source>
</reference>
<organism evidence="3 4">
    <name type="scientific">Phanerochaete carnosa (strain HHB-10118-sp)</name>
    <name type="common">White-rot fungus</name>
    <name type="synonym">Peniophora carnosa</name>
    <dbReference type="NCBI Taxonomy" id="650164"/>
    <lineage>
        <taxon>Eukaryota</taxon>
        <taxon>Fungi</taxon>
        <taxon>Dikarya</taxon>
        <taxon>Basidiomycota</taxon>
        <taxon>Agaricomycotina</taxon>
        <taxon>Agaricomycetes</taxon>
        <taxon>Polyporales</taxon>
        <taxon>Phanerochaetaceae</taxon>
        <taxon>Phanerochaete</taxon>
    </lineage>
</organism>
<name>K5W0T9_PHACS</name>
<evidence type="ECO:0000313" key="3">
    <source>
        <dbReference type="EMBL" id="EKM57438.1"/>
    </source>
</evidence>
<dbReference type="OrthoDB" id="3185525at2759"/>
<dbReference type="KEGG" id="pco:PHACADRAFT_50644"/>
<evidence type="ECO:0000259" key="2">
    <source>
        <dbReference type="Pfam" id="PF20153"/>
    </source>
</evidence>
<keyword evidence="1" id="KW-1133">Transmembrane helix</keyword>
<dbReference type="InterPro" id="IPR045338">
    <property type="entry name" value="DUF6535"/>
</dbReference>
<dbReference type="GeneID" id="18919943"/>
<dbReference type="Proteomes" id="UP000008370">
    <property type="component" value="Unassembled WGS sequence"/>
</dbReference>
<feature type="transmembrane region" description="Helical" evidence="1">
    <location>
        <begin position="102"/>
        <end position="123"/>
    </location>
</feature>
<dbReference type="RefSeq" id="XP_007392754.1">
    <property type="nucleotide sequence ID" value="XM_007392692.1"/>
</dbReference>
<gene>
    <name evidence="3" type="ORF">PHACADRAFT_50644</name>
</gene>
<dbReference type="AlphaFoldDB" id="K5W0T9"/>
<feature type="transmembrane region" description="Helical" evidence="1">
    <location>
        <begin position="26"/>
        <end position="46"/>
    </location>
</feature>
<keyword evidence="4" id="KW-1185">Reference proteome</keyword>
<dbReference type="InParanoid" id="K5W0T9"/>
<dbReference type="HOGENOM" id="CLU_018688_1_2_1"/>
<evidence type="ECO:0000256" key="1">
    <source>
        <dbReference type="SAM" id="Phobius"/>
    </source>
</evidence>